<dbReference type="EMBL" id="JAEHJZ010000339">
    <property type="protein sequence ID" value="MBJ7883218.1"/>
    <property type="molecule type" value="Genomic_DNA"/>
</dbReference>
<evidence type="ECO:0000259" key="1">
    <source>
        <dbReference type="PROSITE" id="PS50878"/>
    </source>
</evidence>
<sequence>IHLNIDSGRTSVLVLLDLSAAFDTVDHNILLDRLENWVGLSETVLNWFESYLKDRNNFVSIGKYTSELTNMTCGVPQGSILGPLLF</sequence>
<evidence type="ECO:0000313" key="3">
    <source>
        <dbReference type="Proteomes" id="UP000662373"/>
    </source>
</evidence>
<organism evidence="2 3">
    <name type="scientific">Gelidibacter salicanalis</name>
    <dbReference type="NCBI Taxonomy" id="291193"/>
    <lineage>
        <taxon>Bacteria</taxon>
        <taxon>Pseudomonadati</taxon>
        <taxon>Bacteroidota</taxon>
        <taxon>Flavobacteriia</taxon>
        <taxon>Flavobacteriales</taxon>
        <taxon>Flavobacteriaceae</taxon>
        <taxon>Gelidibacter</taxon>
    </lineage>
</organism>
<proteinExistence type="predicted"/>
<dbReference type="PROSITE" id="PS50878">
    <property type="entry name" value="RT_POL"/>
    <property type="match status" value="1"/>
</dbReference>
<comment type="caution">
    <text evidence="2">The sequence shown here is derived from an EMBL/GenBank/DDBJ whole genome shotgun (WGS) entry which is preliminary data.</text>
</comment>
<dbReference type="Proteomes" id="UP000662373">
    <property type="component" value="Unassembled WGS sequence"/>
</dbReference>
<dbReference type="AlphaFoldDB" id="A0A934NL02"/>
<reference evidence="2 3" key="1">
    <citation type="submission" date="2020-09" db="EMBL/GenBank/DDBJ databases">
        <title>Draft genome of Gelidibacter salicanalis PAMC21136.</title>
        <authorList>
            <person name="Park H."/>
        </authorList>
    </citation>
    <scope>NUCLEOTIDE SEQUENCE [LARGE SCALE GENOMIC DNA]</scope>
    <source>
        <strain evidence="2 3">PAMC21136</strain>
    </source>
</reference>
<dbReference type="RefSeq" id="WP_199603834.1">
    <property type="nucleotide sequence ID" value="NZ_JAEHJZ010000339.1"/>
</dbReference>
<keyword evidence="3" id="KW-1185">Reference proteome</keyword>
<protein>
    <recommendedName>
        <fullName evidence="1">Reverse transcriptase domain-containing protein</fullName>
    </recommendedName>
</protein>
<feature type="non-terminal residue" evidence="2">
    <location>
        <position position="86"/>
    </location>
</feature>
<dbReference type="PANTHER" id="PTHR33332">
    <property type="entry name" value="REVERSE TRANSCRIPTASE DOMAIN-CONTAINING PROTEIN"/>
    <property type="match status" value="1"/>
</dbReference>
<feature type="non-terminal residue" evidence="2">
    <location>
        <position position="1"/>
    </location>
</feature>
<evidence type="ECO:0000313" key="2">
    <source>
        <dbReference type="EMBL" id="MBJ7883218.1"/>
    </source>
</evidence>
<dbReference type="Pfam" id="PF00078">
    <property type="entry name" value="RVT_1"/>
    <property type="match status" value="1"/>
</dbReference>
<feature type="domain" description="Reverse transcriptase" evidence="1">
    <location>
        <begin position="1"/>
        <end position="86"/>
    </location>
</feature>
<dbReference type="InterPro" id="IPR000477">
    <property type="entry name" value="RT_dom"/>
</dbReference>
<name>A0A934NL02_9FLAO</name>
<accession>A0A934NL02</accession>
<gene>
    <name evidence="2" type="ORF">JEM65_21600</name>
</gene>